<evidence type="ECO:0000256" key="5">
    <source>
        <dbReference type="ARBA" id="ARBA00022989"/>
    </source>
</evidence>
<dbReference type="EMBL" id="CAWUHB010000019">
    <property type="protein sequence ID" value="CAK7220201.1"/>
    <property type="molecule type" value="Genomic_DNA"/>
</dbReference>
<dbReference type="SUPFAM" id="SSF161111">
    <property type="entry name" value="Cation efflux protein transmembrane domain-like"/>
    <property type="match status" value="1"/>
</dbReference>
<keyword evidence="3 8" id="KW-0813">Transport</keyword>
<feature type="transmembrane region" description="Helical" evidence="8">
    <location>
        <begin position="453"/>
        <end position="471"/>
    </location>
</feature>
<keyword evidence="5 8" id="KW-1133">Transmembrane helix</keyword>
<sequence>MASSYVMPGASISPPKSHLSSFMDNAHSHSHGHLHGHAHGHSHAHSHGHSHAHSHSSQTHSPSPLALGRSPPAASVSHLGGSYARSHRRVNNSSAISLRGGSGPNFSFDQSQMHTPSQSHDHDHNHNHSDSHSHDHNHDHDHEHPPNHASEQSLGGAGPYTPSRAAFDKSSYAAPKASSVVFDKVEAGSLSRFTQFAMQYTAQYPLIHAVMKERDSRRIFYFMTLNFAFMSIQAFYGYVTDSLGLLSDSIHMFFDCVALAVGLLAAVASKWPPSERFPYGFGKIETLSGFANGIFLILISVEIMVEAVERLMGGRETQRLWELFVVSTLGLLVNLVGMFSFGHHHHHGHGHSHGHDEHSHDFSSLSKKNDCSAHAHAGHDHGHSHDHGHDHTHDHSHDHSHGVSHNHGHSHSHDNENMYGIYLHVLADTLGSAAVIVSTVLTHFWNWSGWDPLASFLIAVLILGSAVPLVTSSARRLLLTIPDAVEYSLRETLAGVPGLLGVASYSAPKFWIDDRAGTEDKMLGVMHVVAARGADMEDVRDRVREYMLEKGIDVVVQVERDGDANCWCGLNRASIAGGHAPKPSINF</sequence>
<organism evidence="11 12">
    <name type="scientific">Sporothrix curviconia</name>
    <dbReference type="NCBI Taxonomy" id="1260050"/>
    <lineage>
        <taxon>Eukaryota</taxon>
        <taxon>Fungi</taxon>
        <taxon>Dikarya</taxon>
        <taxon>Ascomycota</taxon>
        <taxon>Pezizomycotina</taxon>
        <taxon>Sordariomycetes</taxon>
        <taxon>Sordariomycetidae</taxon>
        <taxon>Ophiostomatales</taxon>
        <taxon>Ophiostomataceae</taxon>
        <taxon>Sporothrix</taxon>
    </lineage>
</organism>
<feature type="transmembrane region" description="Helical" evidence="8">
    <location>
        <begin position="219"/>
        <end position="238"/>
    </location>
</feature>
<feature type="region of interest" description="Disordered" evidence="9">
    <location>
        <begin position="347"/>
        <end position="412"/>
    </location>
</feature>
<evidence type="ECO:0000313" key="12">
    <source>
        <dbReference type="Proteomes" id="UP001642405"/>
    </source>
</evidence>
<feature type="transmembrane region" description="Helical" evidence="8">
    <location>
        <begin position="320"/>
        <end position="341"/>
    </location>
</feature>
<keyword evidence="8" id="KW-0256">Endoplasmic reticulum</keyword>
<feature type="compositionally biased region" description="Basic and acidic residues" evidence="9">
    <location>
        <begin position="119"/>
        <end position="146"/>
    </location>
</feature>
<accession>A0ABP0BL77</accession>
<evidence type="ECO:0000256" key="2">
    <source>
        <dbReference type="ARBA" id="ARBA00008873"/>
    </source>
</evidence>
<feature type="compositionally biased region" description="Basic residues" evidence="9">
    <location>
        <begin position="28"/>
        <end position="54"/>
    </location>
</feature>
<dbReference type="Gene3D" id="1.20.1510.10">
    <property type="entry name" value="Cation efflux protein transmembrane domain"/>
    <property type="match status" value="1"/>
</dbReference>
<evidence type="ECO:0000256" key="4">
    <source>
        <dbReference type="ARBA" id="ARBA00022692"/>
    </source>
</evidence>
<evidence type="ECO:0000313" key="11">
    <source>
        <dbReference type="EMBL" id="CAK7220201.1"/>
    </source>
</evidence>
<keyword evidence="7 8" id="KW-0472">Membrane</keyword>
<protein>
    <recommendedName>
        <fullName evidence="8">Zinc transporter</fullName>
    </recommendedName>
</protein>
<feature type="transmembrane region" description="Helical" evidence="8">
    <location>
        <begin position="250"/>
        <end position="268"/>
    </location>
</feature>
<dbReference type="InterPro" id="IPR058533">
    <property type="entry name" value="Cation_efflux_TM"/>
</dbReference>
<dbReference type="InterPro" id="IPR027469">
    <property type="entry name" value="Cation_efflux_TMD_sf"/>
</dbReference>
<proteinExistence type="inferred from homology"/>
<evidence type="ECO:0000256" key="3">
    <source>
        <dbReference type="ARBA" id="ARBA00022448"/>
    </source>
</evidence>
<feature type="domain" description="Cation efflux protein transmembrane" evidence="10">
    <location>
        <begin position="219"/>
        <end position="478"/>
    </location>
</feature>
<evidence type="ECO:0000256" key="9">
    <source>
        <dbReference type="SAM" id="MobiDB-lite"/>
    </source>
</evidence>
<keyword evidence="4 8" id="KW-0812">Transmembrane</keyword>
<feature type="region of interest" description="Disordered" evidence="9">
    <location>
        <begin position="1"/>
        <end position="160"/>
    </location>
</feature>
<dbReference type="InterPro" id="IPR045316">
    <property type="entry name" value="Msc2-like"/>
</dbReference>
<evidence type="ECO:0000259" key="10">
    <source>
        <dbReference type="Pfam" id="PF01545"/>
    </source>
</evidence>
<comment type="similarity">
    <text evidence="2 8">Belongs to the cation diffusion facilitator (CDF) transporter (TC 2.A.4) family. SLC30A subfamily.</text>
</comment>
<feature type="compositionally biased region" description="Basic and acidic residues" evidence="9">
    <location>
        <begin position="353"/>
        <end position="401"/>
    </location>
</feature>
<feature type="transmembrane region" description="Helical" evidence="8">
    <location>
        <begin position="289"/>
        <end position="308"/>
    </location>
</feature>
<reference evidence="11 12" key="1">
    <citation type="submission" date="2024-01" db="EMBL/GenBank/DDBJ databases">
        <authorList>
            <person name="Allen C."/>
            <person name="Tagirdzhanova G."/>
        </authorList>
    </citation>
    <scope>NUCLEOTIDE SEQUENCE [LARGE SCALE GENOMIC DNA]</scope>
</reference>
<dbReference type="InterPro" id="IPR002524">
    <property type="entry name" value="Cation_efflux"/>
</dbReference>
<keyword evidence="12" id="KW-1185">Reference proteome</keyword>
<evidence type="ECO:0000256" key="7">
    <source>
        <dbReference type="ARBA" id="ARBA00023136"/>
    </source>
</evidence>
<dbReference type="PANTHER" id="PTHR45755">
    <property type="match status" value="1"/>
</dbReference>
<evidence type="ECO:0000256" key="8">
    <source>
        <dbReference type="RuleBase" id="RU369017"/>
    </source>
</evidence>
<name>A0ABP0BL77_9PEZI</name>
<comment type="caution">
    <text evidence="11">The sequence shown here is derived from an EMBL/GenBank/DDBJ whole genome shotgun (WGS) entry which is preliminary data.</text>
</comment>
<keyword evidence="6 8" id="KW-0406">Ion transport</keyword>
<evidence type="ECO:0000256" key="6">
    <source>
        <dbReference type="ARBA" id="ARBA00023065"/>
    </source>
</evidence>
<gene>
    <name evidence="11" type="primary">MSC2</name>
    <name evidence="11" type="ORF">SCUCBS95973_004078</name>
</gene>
<evidence type="ECO:0000256" key="1">
    <source>
        <dbReference type="ARBA" id="ARBA00004141"/>
    </source>
</evidence>
<comment type="subcellular location">
    <subcellularLocation>
        <location evidence="8">Endoplasmic reticulum membrane</location>
        <topology evidence="8">Multi-pass membrane protein</topology>
    </subcellularLocation>
    <subcellularLocation>
        <location evidence="1">Membrane</location>
        <topology evidence="1">Multi-pass membrane protein</topology>
    </subcellularLocation>
</comment>
<dbReference type="Proteomes" id="UP001642405">
    <property type="component" value="Unassembled WGS sequence"/>
</dbReference>
<comment type="function">
    <text evidence="8">Functions as a zinc transporter.</text>
</comment>
<dbReference type="Pfam" id="PF01545">
    <property type="entry name" value="Cation_efflux"/>
    <property type="match status" value="1"/>
</dbReference>
<feature type="transmembrane region" description="Helical" evidence="8">
    <location>
        <begin position="421"/>
        <end position="441"/>
    </location>
</feature>
<dbReference type="PANTHER" id="PTHR45755:SF4">
    <property type="entry name" value="ZINC TRANSPORTER 7"/>
    <property type="match status" value="1"/>
</dbReference>
<dbReference type="NCBIfam" id="TIGR01297">
    <property type="entry name" value="CDF"/>
    <property type="match status" value="1"/>
</dbReference>
<feature type="compositionally biased region" description="Polar residues" evidence="9">
    <location>
        <begin position="104"/>
        <end position="118"/>
    </location>
</feature>